<accession>A0A486XUX5</accession>
<feature type="domain" description="HTH araC/xylS-type" evidence="1">
    <location>
        <begin position="8"/>
        <end position="34"/>
    </location>
</feature>
<dbReference type="AlphaFoldDB" id="A0A486XUX5"/>
<dbReference type="Pfam" id="PF00165">
    <property type="entry name" value="HTH_AraC"/>
    <property type="match status" value="1"/>
</dbReference>
<dbReference type="GO" id="GO:0003700">
    <property type="term" value="F:DNA-binding transcription factor activity"/>
    <property type="evidence" value="ECO:0007669"/>
    <property type="project" value="InterPro"/>
</dbReference>
<name>A0A486XUX5_9GAMM</name>
<dbReference type="InterPro" id="IPR018060">
    <property type="entry name" value="HTH_AraC"/>
</dbReference>
<reference evidence="2" key="1">
    <citation type="submission" date="2019-04" db="EMBL/GenBank/DDBJ databases">
        <authorList>
            <person name="Brambilla D."/>
        </authorList>
    </citation>
    <scope>NUCLEOTIDE SEQUENCE</scope>
    <source>
        <strain evidence="2">BAL1</strain>
    </source>
</reference>
<organism evidence="2">
    <name type="scientific">Rheinheimera sp. BAL341</name>
    <dbReference type="NCBI Taxonomy" id="1708203"/>
    <lineage>
        <taxon>Bacteria</taxon>
        <taxon>Pseudomonadati</taxon>
        <taxon>Pseudomonadota</taxon>
        <taxon>Gammaproteobacteria</taxon>
        <taxon>Chromatiales</taxon>
        <taxon>Chromatiaceae</taxon>
        <taxon>Rheinheimera</taxon>
    </lineage>
</organism>
<protein>
    <recommendedName>
        <fullName evidence="1">HTH araC/xylS-type domain-containing protein</fullName>
    </recommendedName>
</protein>
<evidence type="ECO:0000259" key="1">
    <source>
        <dbReference type="Pfam" id="PF00165"/>
    </source>
</evidence>
<evidence type="ECO:0000313" key="2">
    <source>
        <dbReference type="EMBL" id="VHO06445.1"/>
    </source>
</evidence>
<dbReference type="Gene3D" id="1.10.10.60">
    <property type="entry name" value="Homeodomain-like"/>
    <property type="match status" value="1"/>
</dbReference>
<proteinExistence type="predicted"/>
<dbReference type="EMBL" id="CAAJGR010000034">
    <property type="protein sequence ID" value="VHO06445.1"/>
    <property type="molecule type" value="Genomic_DNA"/>
</dbReference>
<sequence>MRTEYVLITKSLTVADMAEQVALSERQFRRVFRDRFAMAQLQHLQ</sequence>
<dbReference type="GO" id="GO:0043565">
    <property type="term" value="F:sequence-specific DNA binding"/>
    <property type="evidence" value="ECO:0007669"/>
    <property type="project" value="InterPro"/>
</dbReference>
<gene>
    <name evidence="2" type="ORF">BAL341_3462</name>
</gene>